<keyword evidence="2" id="KW-1185">Reference proteome</keyword>
<accession>V6IZ63</accession>
<protein>
    <submittedName>
        <fullName evidence="1">Uncharacterized protein</fullName>
    </submittedName>
</protein>
<proteinExistence type="predicted"/>
<evidence type="ECO:0000313" key="2">
    <source>
        <dbReference type="Proteomes" id="UP000018296"/>
    </source>
</evidence>
<dbReference type="PATRIC" id="fig|1395513.3.peg.1013"/>
<name>V6IZ63_9BACL</name>
<reference evidence="1 2" key="1">
    <citation type="journal article" date="2013" name="Genome Announc.">
        <title>Genome Sequence of Sporolactobacillus laevolacticus DSM442, an Efficient Polymer-Grade D-Lactate Producer from Agricultural Waste Cottonseed as a Nitrogen Source.</title>
        <authorList>
            <person name="Wang H."/>
            <person name="Wang L."/>
            <person name="Ju J."/>
            <person name="Yu B."/>
            <person name="Ma Y."/>
        </authorList>
    </citation>
    <scope>NUCLEOTIDE SEQUENCE [LARGE SCALE GENOMIC DNA]</scope>
    <source>
        <strain evidence="1 2">DSM 442</strain>
    </source>
</reference>
<dbReference type="STRING" id="1395513.P343_04950"/>
<dbReference type="OrthoDB" id="2607509at2"/>
<dbReference type="eggNOG" id="ENOG502ZNA9">
    <property type="taxonomic scope" value="Bacteria"/>
</dbReference>
<gene>
    <name evidence="1" type="ORF">P343_04950</name>
</gene>
<dbReference type="Proteomes" id="UP000018296">
    <property type="component" value="Unassembled WGS sequence"/>
</dbReference>
<dbReference type="AlphaFoldDB" id="V6IZ63"/>
<organism evidence="1 2">
    <name type="scientific">Sporolactobacillus laevolacticus DSM 442</name>
    <dbReference type="NCBI Taxonomy" id="1395513"/>
    <lineage>
        <taxon>Bacteria</taxon>
        <taxon>Bacillati</taxon>
        <taxon>Bacillota</taxon>
        <taxon>Bacilli</taxon>
        <taxon>Bacillales</taxon>
        <taxon>Sporolactobacillaceae</taxon>
        <taxon>Sporolactobacillus</taxon>
    </lineage>
</organism>
<dbReference type="RefSeq" id="WP_023509291.1">
    <property type="nucleotide sequence ID" value="NZ_AWTC01000004.1"/>
</dbReference>
<comment type="caution">
    <text evidence="1">The sequence shown here is derived from an EMBL/GenBank/DDBJ whole genome shotgun (WGS) entry which is preliminary data.</text>
</comment>
<dbReference type="EMBL" id="AWTC01000004">
    <property type="protein sequence ID" value="EST12730.1"/>
    <property type="molecule type" value="Genomic_DNA"/>
</dbReference>
<sequence length="136" mass="15985">MKPYELALKLLDLSEKNWFDYSQKERANLESEYNHLIELFIKSIKSESDRAVIQSIIELEKKKLFLPTNCLINLYKQALSLSDEKIELLNEFLSFLDLYSPDWDVEVDNIKNALKNRSITDAYDLAMHVSETKDFC</sequence>
<evidence type="ECO:0000313" key="1">
    <source>
        <dbReference type="EMBL" id="EST12730.1"/>
    </source>
</evidence>